<dbReference type="PROSITE" id="PS51782">
    <property type="entry name" value="LYSM"/>
    <property type="match status" value="2"/>
</dbReference>
<name>A0AAE1N502_9FABA</name>
<feature type="domain" description="LysM" evidence="2">
    <location>
        <begin position="105"/>
        <end position="151"/>
    </location>
</feature>
<reference evidence="3" key="1">
    <citation type="submission" date="2023-10" db="EMBL/GenBank/DDBJ databases">
        <title>Chromosome-level genome of the transformable northern wattle, Acacia crassicarpa.</title>
        <authorList>
            <person name="Massaro I."/>
            <person name="Sinha N.R."/>
            <person name="Poethig S."/>
            <person name="Leichty A.R."/>
        </authorList>
    </citation>
    <scope>NUCLEOTIDE SEQUENCE</scope>
    <source>
        <strain evidence="3">Acra3RX</strain>
        <tissue evidence="3">Leaf</tissue>
    </source>
</reference>
<feature type="chain" id="PRO_5042120180" description="LysM domain-containing protein" evidence="1">
    <location>
        <begin position="23"/>
        <end position="381"/>
    </location>
</feature>
<dbReference type="Pfam" id="PF01476">
    <property type="entry name" value="LysM"/>
    <property type="match status" value="3"/>
</dbReference>
<dbReference type="PANTHER" id="PTHR33734">
    <property type="entry name" value="LYSM DOMAIN-CONTAINING GPI-ANCHORED PROTEIN 2"/>
    <property type="match status" value="1"/>
</dbReference>
<keyword evidence="1" id="KW-0732">Signal</keyword>
<dbReference type="InterPro" id="IPR018392">
    <property type="entry name" value="LysM"/>
</dbReference>
<feature type="domain" description="LysM" evidence="2">
    <location>
        <begin position="170"/>
        <end position="213"/>
    </location>
</feature>
<dbReference type="InterPro" id="IPR036779">
    <property type="entry name" value="LysM_dom_sf"/>
</dbReference>
<dbReference type="SUPFAM" id="SSF54106">
    <property type="entry name" value="LysM domain"/>
    <property type="match status" value="1"/>
</dbReference>
<feature type="signal peptide" evidence="1">
    <location>
        <begin position="1"/>
        <end position="22"/>
    </location>
</feature>
<organism evidence="3 4">
    <name type="scientific">Acacia crassicarpa</name>
    <name type="common">northern wattle</name>
    <dbReference type="NCBI Taxonomy" id="499986"/>
    <lineage>
        <taxon>Eukaryota</taxon>
        <taxon>Viridiplantae</taxon>
        <taxon>Streptophyta</taxon>
        <taxon>Embryophyta</taxon>
        <taxon>Tracheophyta</taxon>
        <taxon>Spermatophyta</taxon>
        <taxon>Magnoliopsida</taxon>
        <taxon>eudicotyledons</taxon>
        <taxon>Gunneridae</taxon>
        <taxon>Pentapetalae</taxon>
        <taxon>rosids</taxon>
        <taxon>fabids</taxon>
        <taxon>Fabales</taxon>
        <taxon>Fabaceae</taxon>
        <taxon>Caesalpinioideae</taxon>
        <taxon>mimosoid clade</taxon>
        <taxon>Acacieae</taxon>
        <taxon>Acacia</taxon>
    </lineage>
</organism>
<dbReference type="Gene3D" id="3.10.350.10">
    <property type="entry name" value="LysM domain"/>
    <property type="match status" value="2"/>
</dbReference>
<protein>
    <recommendedName>
        <fullName evidence="2">LysM domain-containing protein</fullName>
    </recommendedName>
</protein>
<evidence type="ECO:0000259" key="2">
    <source>
        <dbReference type="PROSITE" id="PS51782"/>
    </source>
</evidence>
<dbReference type="CDD" id="cd00118">
    <property type="entry name" value="LysM"/>
    <property type="match status" value="1"/>
</dbReference>
<evidence type="ECO:0000313" key="3">
    <source>
        <dbReference type="EMBL" id="KAK4283448.1"/>
    </source>
</evidence>
<keyword evidence="4" id="KW-1185">Reference proteome</keyword>
<sequence>MRSDIQFLLGLALFSILCLVQTKSIIEPCSSSDSCFSLLSFVVPWDSKLSEISSRFQVNVSDILAANSVWPISQKLSDQIIRSKSVVKIPMPCPCVDGIRRSMSTIYTVLALDTLETISEGFGGLVSANQIETVNSINATNRLTNGGRLVIPLPCSCLNNLRNGETTVYMSYVVREGESLRSIASGSKTTVSDLEAVNGLSHNSVEPGDILAVPIAACSSAALNWYNESLIVPSGSYTLTASNCIKCSCSPIDLRLHCYPSTLPVPCFNLQCKDSNLVIGDQHVTYFNPGCNVTQCVYRGHIGGKILRSVSKSSYLKCPENETYNAAPTPWPSINFNPSVMPLGELSPYTSPSPVSDASMMMHTTQVSINLLLLFIWICFL</sequence>
<gene>
    <name evidence="3" type="ORF">QN277_000397</name>
</gene>
<comment type="caution">
    <text evidence="3">The sequence shown here is derived from an EMBL/GenBank/DDBJ whole genome shotgun (WGS) entry which is preliminary data.</text>
</comment>
<dbReference type="AlphaFoldDB" id="A0AAE1N502"/>
<dbReference type="Proteomes" id="UP001293593">
    <property type="component" value="Unassembled WGS sequence"/>
</dbReference>
<accession>A0AAE1N502</accession>
<dbReference type="SMART" id="SM00257">
    <property type="entry name" value="LysM"/>
    <property type="match status" value="3"/>
</dbReference>
<evidence type="ECO:0000313" key="4">
    <source>
        <dbReference type="Proteomes" id="UP001293593"/>
    </source>
</evidence>
<evidence type="ECO:0000256" key="1">
    <source>
        <dbReference type="SAM" id="SignalP"/>
    </source>
</evidence>
<dbReference type="PANTHER" id="PTHR33734:SF28">
    <property type="entry name" value="LYSM DOMAIN-CONTAINING GPI-ANCHORED PROTEIN 1-LIKE"/>
    <property type="match status" value="1"/>
</dbReference>
<dbReference type="EMBL" id="JAWXYG010000001">
    <property type="protein sequence ID" value="KAK4283448.1"/>
    <property type="molecule type" value="Genomic_DNA"/>
</dbReference>
<proteinExistence type="predicted"/>